<dbReference type="PROSITE" id="PS50158">
    <property type="entry name" value="ZF_CCHC"/>
    <property type="match status" value="2"/>
</dbReference>
<feature type="compositionally biased region" description="Acidic residues" evidence="5">
    <location>
        <begin position="90"/>
        <end position="100"/>
    </location>
</feature>
<sequence>MKQELLNKNKELAEQKNREAAVQRRADNYKAFLDDVEEEENKKIEWADFPVTAASAKPSSKRKFTADNKGFANGKPAAKKVKQQLSRESEEPDDSEDDEFSALKSQIDKALLMHSKTDSGDHSEPPEEAGIRNKPEEILVKKQKIKKPKHKLNIVVEKDSQAAAESETSQSSKKEQTKDERLISKKRDRRMKQVEKQKLKRPQLRNGNPNPDETSQSSQTENGVLDETKAAKKLERRKKQKEKKKRNLARNLNSTEEVAAEKPPTEQDLKNIEKKKQRRARQIEKRQKFKEQKALAHQSGNSEQQNNAQSENQTSPNDETNSSSANNTVKNEDPKSAKKAKLNKKPAKPRDKKIHPSRKQKSETLFLNGRTIEVDYVDGFPVKKEDAQRLETLRKEMISKGLPRSEIDIALKLERRRAERSFARAKKSVCFKCRQSGHLLSECPELDKGEMADTSGTGICFKCGSTEHTHYECKVVRGMEFKFASCFICKEQGHIAKQCPDNQRGLYPNGGACKVCGDVTHLKKDCPKYQAQQTQLQNSLSLGTWDNDNPDAMDVLQENI</sequence>
<dbReference type="OrthoDB" id="3863715at2759"/>
<feature type="compositionally biased region" description="Polar residues" evidence="5">
    <location>
        <begin position="205"/>
        <end position="222"/>
    </location>
</feature>
<reference evidence="6" key="1">
    <citation type="journal article" date="2013" name="Genome Biol.">
        <title>Draft genome of the mountain pine beetle, Dendroctonus ponderosae Hopkins, a major forest pest.</title>
        <authorList>
            <person name="Keeling C.I."/>
            <person name="Yuen M.M."/>
            <person name="Liao N.Y."/>
            <person name="Docking T.R."/>
            <person name="Chan S.K."/>
            <person name="Taylor G.A."/>
            <person name="Palmquist D.L."/>
            <person name="Jackman S.D."/>
            <person name="Nguyen A."/>
            <person name="Li M."/>
            <person name="Henderson H."/>
            <person name="Janes J.K."/>
            <person name="Zhao Y."/>
            <person name="Pandoh P."/>
            <person name="Moore R."/>
            <person name="Sperling F.A."/>
            <person name="Huber D.P."/>
            <person name="Birol I."/>
            <person name="Jones S.J."/>
            <person name="Bohlmann J."/>
        </authorList>
    </citation>
    <scope>NUCLEOTIDE SEQUENCE</scope>
</reference>
<keyword evidence="2" id="KW-0677">Repeat</keyword>
<proteinExistence type="predicted"/>
<keyword evidence="4" id="KW-0862">Zinc</keyword>
<feature type="compositionally biased region" description="Low complexity" evidence="5">
    <location>
        <begin position="298"/>
        <end position="315"/>
    </location>
</feature>
<feature type="compositionally biased region" description="Basic and acidic residues" evidence="5">
    <location>
        <begin position="172"/>
        <end position="197"/>
    </location>
</feature>
<dbReference type="PANTHER" id="PTHR46242">
    <property type="entry name" value="ZINC FINGER CCHC DOMAIN-CONTAINING PROTEIN 9 ZCCHC9"/>
    <property type="match status" value="1"/>
</dbReference>
<feature type="compositionally biased region" description="Basic and acidic residues" evidence="5">
    <location>
        <begin position="281"/>
        <end position="294"/>
    </location>
</feature>
<evidence type="ECO:0000256" key="3">
    <source>
        <dbReference type="ARBA" id="ARBA00022771"/>
    </source>
</evidence>
<feature type="compositionally biased region" description="Basic and acidic residues" evidence="5">
    <location>
        <begin position="259"/>
        <end position="274"/>
    </location>
</feature>
<name>N6STY9_DENPD</name>
<evidence type="ECO:0000256" key="4">
    <source>
        <dbReference type="ARBA" id="ARBA00022833"/>
    </source>
</evidence>
<dbReference type="AlphaFoldDB" id="N6STY9"/>
<dbReference type="HOGENOM" id="CLU_044138_0_0_1"/>
<accession>N6STY9</accession>
<feature type="compositionally biased region" description="Polar residues" evidence="5">
    <location>
        <begin position="316"/>
        <end position="329"/>
    </location>
</feature>
<feature type="compositionally biased region" description="Basic residues" evidence="5">
    <location>
        <begin position="234"/>
        <end position="248"/>
    </location>
</feature>
<protein>
    <submittedName>
        <fullName evidence="6">Uncharacterized protein</fullName>
    </submittedName>
</protein>
<dbReference type="SUPFAM" id="SSF57756">
    <property type="entry name" value="Retrovirus zinc finger-like domains"/>
    <property type="match status" value="2"/>
</dbReference>
<dbReference type="EMBL" id="KB741277">
    <property type="protein sequence ID" value="ENN71149.1"/>
    <property type="molecule type" value="Genomic_DNA"/>
</dbReference>
<feature type="compositionally biased region" description="Low complexity" evidence="5">
    <location>
        <begin position="161"/>
        <end position="171"/>
    </location>
</feature>
<dbReference type="GO" id="GO:0003676">
    <property type="term" value="F:nucleic acid binding"/>
    <property type="evidence" value="ECO:0007669"/>
    <property type="project" value="InterPro"/>
</dbReference>
<feature type="compositionally biased region" description="Basic residues" evidence="5">
    <location>
        <begin position="337"/>
        <end position="359"/>
    </location>
</feature>
<dbReference type="PANTHER" id="PTHR46242:SF1">
    <property type="entry name" value="ZINC FINGER CCHC DOMAIN-CONTAINING PROTEIN 9"/>
    <property type="match status" value="1"/>
</dbReference>
<dbReference type="InterPro" id="IPR001878">
    <property type="entry name" value="Znf_CCHC"/>
</dbReference>
<dbReference type="InterPro" id="IPR042246">
    <property type="entry name" value="ZCCHC9"/>
</dbReference>
<feature type="region of interest" description="Disordered" evidence="5">
    <location>
        <begin position="1"/>
        <end position="22"/>
    </location>
</feature>
<dbReference type="FunFam" id="4.10.60.10:FF:000091">
    <property type="entry name" value="Zinc finger CCHC-type-containing 9"/>
    <property type="match status" value="1"/>
</dbReference>
<feature type="region of interest" description="Disordered" evidence="5">
    <location>
        <begin position="52"/>
        <end position="364"/>
    </location>
</feature>
<evidence type="ECO:0000313" key="6">
    <source>
        <dbReference type="EMBL" id="ENN71149.1"/>
    </source>
</evidence>
<gene>
    <name evidence="6" type="ORF">YQE_12080</name>
</gene>
<keyword evidence="1" id="KW-0479">Metal-binding</keyword>
<feature type="non-terminal residue" evidence="6">
    <location>
        <position position="1"/>
    </location>
</feature>
<dbReference type="Pfam" id="PF00098">
    <property type="entry name" value="zf-CCHC"/>
    <property type="match status" value="2"/>
</dbReference>
<feature type="compositionally biased region" description="Basic residues" evidence="5">
    <location>
        <begin position="141"/>
        <end position="152"/>
    </location>
</feature>
<keyword evidence="3" id="KW-0863">Zinc-finger</keyword>
<dbReference type="InterPro" id="IPR036875">
    <property type="entry name" value="Znf_CCHC_sf"/>
</dbReference>
<evidence type="ECO:0000256" key="1">
    <source>
        <dbReference type="ARBA" id="ARBA00022723"/>
    </source>
</evidence>
<dbReference type="OMA" id="STEHTHY"/>
<dbReference type="Gene3D" id="4.10.60.10">
    <property type="entry name" value="Zinc finger, CCHC-type"/>
    <property type="match status" value="2"/>
</dbReference>
<dbReference type="GO" id="GO:0008270">
    <property type="term" value="F:zinc ion binding"/>
    <property type="evidence" value="ECO:0007669"/>
    <property type="project" value="UniProtKB-KW"/>
</dbReference>
<dbReference type="GO" id="GO:0005730">
    <property type="term" value="C:nucleolus"/>
    <property type="evidence" value="ECO:0007669"/>
    <property type="project" value="TreeGrafter"/>
</dbReference>
<dbReference type="SMART" id="SM00343">
    <property type="entry name" value="ZnF_C2HC"/>
    <property type="match status" value="4"/>
</dbReference>
<feature type="compositionally biased region" description="Basic and acidic residues" evidence="5">
    <location>
        <begin position="115"/>
        <end position="140"/>
    </location>
</feature>
<evidence type="ECO:0000256" key="2">
    <source>
        <dbReference type="ARBA" id="ARBA00022737"/>
    </source>
</evidence>
<organism evidence="6">
    <name type="scientific">Dendroctonus ponderosae</name>
    <name type="common">Mountain pine beetle</name>
    <dbReference type="NCBI Taxonomy" id="77166"/>
    <lineage>
        <taxon>Eukaryota</taxon>
        <taxon>Metazoa</taxon>
        <taxon>Ecdysozoa</taxon>
        <taxon>Arthropoda</taxon>
        <taxon>Hexapoda</taxon>
        <taxon>Insecta</taxon>
        <taxon>Pterygota</taxon>
        <taxon>Neoptera</taxon>
        <taxon>Endopterygota</taxon>
        <taxon>Coleoptera</taxon>
        <taxon>Polyphaga</taxon>
        <taxon>Cucujiformia</taxon>
        <taxon>Curculionidae</taxon>
        <taxon>Scolytinae</taxon>
        <taxon>Dendroctonus</taxon>
    </lineage>
</organism>
<evidence type="ECO:0000256" key="5">
    <source>
        <dbReference type="SAM" id="MobiDB-lite"/>
    </source>
</evidence>